<dbReference type="EMBL" id="JBHSZI010000001">
    <property type="protein sequence ID" value="MFC7058939.1"/>
    <property type="molecule type" value="Genomic_DNA"/>
</dbReference>
<dbReference type="AlphaFoldDB" id="A0ABD5W3G6"/>
<gene>
    <name evidence="1" type="ORF">ACFQQG_13130</name>
</gene>
<dbReference type="Proteomes" id="UP001596445">
    <property type="component" value="Unassembled WGS sequence"/>
</dbReference>
<organism evidence="1 2">
    <name type="scientific">Halovenus salina</name>
    <dbReference type="NCBI Taxonomy" id="1510225"/>
    <lineage>
        <taxon>Archaea</taxon>
        <taxon>Methanobacteriati</taxon>
        <taxon>Methanobacteriota</taxon>
        <taxon>Stenosarchaea group</taxon>
        <taxon>Halobacteria</taxon>
        <taxon>Halobacteriales</taxon>
        <taxon>Haloarculaceae</taxon>
        <taxon>Halovenus</taxon>
    </lineage>
</organism>
<proteinExistence type="predicted"/>
<dbReference type="RefSeq" id="WP_382185885.1">
    <property type="nucleotide sequence ID" value="NZ_JBHSZI010000001.1"/>
</dbReference>
<evidence type="ECO:0000313" key="1">
    <source>
        <dbReference type="EMBL" id="MFC7058939.1"/>
    </source>
</evidence>
<accession>A0ABD5W3G6</accession>
<comment type="caution">
    <text evidence="1">The sequence shown here is derived from an EMBL/GenBank/DDBJ whole genome shotgun (WGS) entry which is preliminary data.</text>
</comment>
<protein>
    <submittedName>
        <fullName evidence="1">Uncharacterized protein</fullName>
    </submittedName>
</protein>
<name>A0ABD5W3G6_9EURY</name>
<keyword evidence="2" id="KW-1185">Reference proteome</keyword>
<reference evidence="1 2" key="1">
    <citation type="journal article" date="2019" name="Int. J. Syst. Evol. Microbiol.">
        <title>The Global Catalogue of Microorganisms (GCM) 10K type strain sequencing project: providing services to taxonomists for standard genome sequencing and annotation.</title>
        <authorList>
            <consortium name="The Broad Institute Genomics Platform"/>
            <consortium name="The Broad Institute Genome Sequencing Center for Infectious Disease"/>
            <person name="Wu L."/>
            <person name="Ma J."/>
        </authorList>
    </citation>
    <scope>NUCLEOTIDE SEQUENCE [LARGE SCALE GENOMIC DNA]</scope>
    <source>
        <strain evidence="1 2">JCM 30072</strain>
    </source>
</reference>
<evidence type="ECO:0000313" key="2">
    <source>
        <dbReference type="Proteomes" id="UP001596445"/>
    </source>
</evidence>
<sequence>MLGYEGPNDIPSYNVLQREFRELSEGNDIDLDAFKDAVTRTVYAVFRAGVVPPDAIKESYSFGAVAPPLNEKSVSRETKKEELRNWVRLLLDHTTDPLTFGRTTEKVDHDMRAFIGALATSALFDCGLEEMKDVCDWDYPRENIPSGGWLHNYVPERVPSEYDLRDFTPDADRASIPSIDAQFDAVHTRTLALAKEFGFWSRSDPLNIGADMFRIDWTGDSLEATIGRPPKADNDAVTEQWTFLVAGGIDTESRFVLGGRLVATLYDYPTALAEILSNTFDTVDIDSIFIDSEIIGGELIETVRRFAGDDWVISAPDHTIIKGLRRLTPSNCIGFAQDVKWNVEPKPNVVTYPYNSDDPDLVEIDPEKVLTEEIQHEEDGEKVRVPLATGDEGDTRVQGPLVPDDAIPMLTEAFSDLAAQDGVGINKHATHATYLTDRSLRYRSGAGVRDEYIQRWAIEPTIGQIVHNFMPHIKGKDPKQRLYGMHIAILFYNWHTMINRCLSPRGLRLDVTDTQLLQAIRDVAFDPVDYDAFWSE</sequence>